<feature type="compositionally biased region" description="Polar residues" evidence="1">
    <location>
        <begin position="194"/>
        <end position="213"/>
    </location>
</feature>
<dbReference type="PANTHER" id="PTHR12203:SF22">
    <property type="entry name" value="CAPSULE ASSOCIATED PROTEIN"/>
    <property type="match status" value="1"/>
</dbReference>
<protein>
    <submittedName>
        <fullName evidence="3">Glycosyltransferase family 90 protein</fullName>
    </submittedName>
</protein>
<dbReference type="GO" id="GO:0016740">
    <property type="term" value="F:transferase activity"/>
    <property type="evidence" value="ECO:0007669"/>
    <property type="project" value="UniProtKB-KW"/>
</dbReference>
<accession>A0A8E2JBX8</accession>
<feature type="compositionally biased region" description="Basic residues" evidence="1">
    <location>
        <begin position="181"/>
        <end position="190"/>
    </location>
</feature>
<feature type="domain" description="Glycosyl transferase CAP10" evidence="2">
    <location>
        <begin position="75"/>
        <end position="409"/>
    </location>
</feature>
<dbReference type="SMART" id="SM00672">
    <property type="entry name" value="CAP10"/>
    <property type="match status" value="1"/>
</dbReference>
<dbReference type="EMBL" id="KV745179">
    <property type="protein sequence ID" value="OCK76788.1"/>
    <property type="molecule type" value="Genomic_DNA"/>
</dbReference>
<dbReference type="AlphaFoldDB" id="A0A8E2JBX8"/>
<dbReference type="PANTHER" id="PTHR12203">
    <property type="entry name" value="KDEL LYS-ASP-GLU-LEU CONTAINING - RELATED"/>
    <property type="match status" value="1"/>
</dbReference>
<feature type="region of interest" description="Disordered" evidence="1">
    <location>
        <begin position="171"/>
        <end position="213"/>
    </location>
</feature>
<organism evidence="3 4">
    <name type="scientific">Lepidopterella palustris CBS 459.81</name>
    <dbReference type="NCBI Taxonomy" id="1314670"/>
    <lineage>
        <taxon>Eukaryota</taxon>
        <taxon>Fungi</taxon>
        <taxon>Dikarya</taxon>
        <taxon>Ascomycota</taxon>
        <taxon>Pezizomycotina</taxon>
        <taxon>Dothideomycetes</taxon>
        <taxon>Pleosporomycetidae</taxon>
        <taxon>Mytilinidiales</taxon>
        <taxon>Argynnaceae</taxon>
        <taxon>Lepidopterella</taxon>
    </lineage>
</organism>
<dbReference type="Pfam" id="PF05686">
    <property type="entry name" value="Glyco_transf_90"/>
    <property type="match status" value="1"/>
</dbReference>
<evidence type="ECO:0000256" key="1">
    <source>
        <dbReference type="SAM" id="MobiDB-lite"/>
    </source>
</evidence>
<reference evidence="3 4" key="1">
    <citation type="journal article" date="2016" name="Nat. Commun.">
        <title>Ectomycorrhizal ecology is imprinted in the genome of the dominant symbiotic fungus Cenococcum geophilum.</title>
        <authorList>
            <consortium name="DOE Joint Genome Institute"/>
            <person name="Peter M."/>
            <person name="Kohler A."/>
            <person name="Ohm R.A."/>
            <person name="Kuo A."/>
            <person name="Krutzmann J."/>
            <person name="Morin E."/>
            <person name="Arend M."/>
            <person name="Barry K.W."/>
            <person name="Binder M."/>
            <person name="Choi C."/>
            <person name="Clum A."/>
            <person name="Copeland A."/>
            <person name="Grisel N."/>
            <person name="Haridas S."/>
            <person name="Kipfer T."/>
            <person name="LaButti K."/>
            <person name="Lindquist E."/>
            <person name="Lipzen A."/>
            <person name="Maire R."/>
            <person name="Meier B."/>
            <person name="Mihaltcheva S."/>
            <person name="Molinier V."/>
            <person name="Murat C."/>
            <person name="Poggeler S."/>
            <person name="Quandt C.A."/>
            <person name="Sperisen C."/>
            <person name="Tritt A."/>
            <person name="Tisserant E."/>
            <person name="Crous P.W."/>
            <person name="Henrissat B."/>
            <person name="Nehls U."/>
            <person name="Egli S."/>
            <person name="Spatafora J.W."/>
            <person name="Grigoriev I.V."/>
            <person name="Martin F.M."/>
        </authorList>
    </citation>
    <scope>NUCLEOTIDE SEQUENCE [LARGE SCALE GENOMIC DNA]</scope>
    <source>
        <strain evidence="3 4">CBS 459.81</strain>
    </source>
</reference>
<proteinExistence type="predicted"/>
<evidence type="ECO:0000259" key="2">
    <source>
        <dbReference type="SMART" id="SM00672"/>
    </source>
</evidence>
<dbReference type="Proteomes" id="UP000250266">
    <property type="component" value="Unassembled WGS sequence"/>
</dbReference>
<keyword evidence="4" id="KW-1185">Reference proteome</keyword>
<dbReference type="InterPro" id="IPR051091">
    <property type="entry name" value="O-Glucosyltr/Glycosyltrsf_90"/>
</dbReference>
<name>A0A8E2JBX8_9PEZI</name>
<dbReference type="OrthoDB" id="541052at2759"/>
<evidence type="ECO:0000313" key="3">
    <source>
        <dbReference type="EMBL" id="OCK76788.1"/>
    </source>
</evidence>
<gene>
    <name evidence="3" type="ORF">K432DRAFT_385168</name>
</gene>
<keyword evidence="3" id="KW-0808">Transferase</keyword>
<sequence length="417" mass="46085">MTEPAIPLWTIFTATCPPFSPARSGSIPDLTLPPPLLMPATAPLHTYHGFVANWTLATDPCQHPHLGGLHGSFVRPLRKSTTGQLIPVFSTAKMAGNNDILVPAAMYYSGWDMFEADPVEINSTSWNQKANAIAWRGRASGGISTASNFMRFQRHRFLAMTNATTVAAAEACPQTNPRLGQNRKKRRWHGHSGASATSAPQHPNANCNDSTPGSIPFYTLPNPSTYPLPLAHSSSTRSTLSSWLSTWSPPTSTGFTNLTCRVPSGPNGTCPYNDDYFSPLPPLNLSAQINGFKYLPDIDGNSFSGRYRGFLLSTSVPLKATIYKEWHDKRLVPWAHFVPFDNTFVDLFGVMEYFIGDGVGRGGHDDQARRIAEDGKAWAERVLRKEDMEVYMLRLLLEWARVCDLQRERIGFVGDLV</sequence>
<evidence type="ECO:0000313" key="4">
    <source>
        <dbReference type="Proteomes" id="UP000250266"/>
    </source>
</evidence>
<dbReference type="InterPro" id="IPR006598">
    <property type="entry name" value="CAP10"/>
</dbReference>